<reference evidence="8" key="2">
    <citation type="journal article" date="2021" name="PeerJ">
        <title>Extensive microbial diversity within the chicken gut microbiome revealed by metagenomics and culture.</title>
        <authorList>
            <person name="Gilroy R."/>
            <person name="Ravi A."/>
            <person name="Getino M."/>
            <person name="Pursley I."/>
            <person name="Horton D.L."/>
            <person name="Alikhan N.F."/>
            <person name="Baker D."/>
            <person name="Gharbi K."/>
            <person name="Hall N."/>
            <person name="Watson M."/>
            <person name="Adriaenssens E.M."/>
            <person name="Foster-Nyarko E."/>
            <person name="Jarju S."/>
            <person name="Secka A."/>
            <person name="Antonio M."/>
            <person name="Oren A."/>
            <person name="Chaudhuri R.R."/>
            <person name="La Ragione R."/>
            <person name="Hildebrand F."/>
            <person name="Pallen M.J."/>
        </authorList>
    </citation>
    <scope>NUCLEOTIDE SEQUENCE</scope>
    <source>
        <strain evidence="8">20514</strain>
    </source>
</reference>
<feature type="signal peptide" evidence="6">
    <location>
        <begin position="1"/>
        <end position="21"/>
    </location>
</feature>
<accession>A0A9D9HE41</accession>
<organism evidence="8 9">
    <name type="scientific">Candidatus Cryptobacteroides merdigallinarum</name>
    <dbReference type="NCBI Taxonomy" id="2840770"/>
    <lineage>
        <taxon>Bacteria</taxon>
        <taxon>Pseudomonadati</taxon>
        <taxon>Bacteroidota</taxon>
        <taxon>Bacteroidia</taxon>
        <taxon>Bacteroidales</taxon>
        <taxon>Candidatus Cryptobacteroides</taxon>
    </lineage>
</organism>
<evidence type="ECO:0000256" key="2">
    <source>
        <dbReference type="ARBA" id="ARBA00007186"/>
    </source>
</evidence>
<evidence type="ECO:0000256" key="4">
    <source>
        <dbReference type="ARBA" id="ARBA00022729"/>
    </source>
</evidence>
<evidence type="ECO:0000256" key="3">
    <source>
        <dbReference type="ARBA" id="ARBA00012670"/>
    </source>
</evidence>
<dbReference type="GO" id="GO:0046373">
    <property type="term" value="P:L-arabinose metabolic process"/>
    <property type="evidence" value="ECO:0007669"/>
    <property type="project" value="InterPro"/>
</dbReference>
<dbReference type="PANTHER" id="PTHR31776">
    <property type="entry name" value="ALPHA-L-ARABINOFURANOSIDASE 1"/>
    <property type="match status" value="1"/>
</dbReference>
<dbReference type="SUPFAM" id="SSF51445">
    <property type="entry name" value="(Trans)glycosidases"/>
    <property type="match status" value="1"/>
</dbReference>
<dbReference type="EC" id="3.2.1.55" evidence="3"/>
<keyword evidence="5" id="KW-0378">Hydrolase</keyword>
<evidence type="ECO:0000259" key="7">
    <source>
        <dbReference type="SMART" id="SM00813"/>
    </source>
</evidence>
<dbReference type="Proteomes" id="UP000810252">
    <property type="component" value="Unassembled WGS sequence"/>
</dbReference>
<dbReference type="AlphaFoldDB" id="A0A9D9HE41"/>
<name>A0A9D9HE41_9BACT</name>
<evidence type="ECO:0000313" key="9">
    <source>
        <dbReference type="Proteomes" id="UP000810252"/>
    </source>
</evidence>
<keyword evidence="4 6" id="KW-0732">Signal</keyword>
<dbReference type="PANTHER" id="PTHR31776:SF26">
    <property type="entry name" value="SECRETED ARABINOSIDASE"/>
    <property type="match status" value="1"/>
</dbReference>
<proteinExistence type="inferred from homology"/>
<feature type="chain" id="PRO_5039216053" description="non-reducing end alpha-L-arabinofuranosidase" evidence="6">
    <location>
        <begin position="22"/>
        <end position="461"/>
    </location>
</feature>
<dbReference type="InterPro" id="IPR055235">
    <property type="entry name" value="ASD1_cat"/>
</dbReference>
<comment type="caution">
    <text evidence="8">The sequence shown here is derived from an EMBL/GenBank/DDBJ whole genome shotgun (WGS) entry which is preliminary data.</text>
</comment>
<evidence type="ECO:0000256" key="5">
    <source>
        <dbReference type="ARBA" id="ARBA00022801"/>
    </source>
</evidence>
<feature type="domain" description="Alpha-L-arabinofuranosidase C-terminal" evidence="7">
    <location>
        <begin position="278"/>
        <end position="454"/>
    </location>
</feature>
<dbReference type="GO" id="GO:0046556">
    <property type="term" value="F:alpha-L-arabinofuranosidase activity"/>
    <property type="evidence" value="ECO:0007669"/>
    <property type="project" value="UniProtKB-EC"/>
</dbReference>
<dbReference type="SMART" id="SM00813">
    <property type="entry name" value="Alpha-L-AF_C"/>
    <property type="match status" value="1"/>
</dbReference>
<dbReference type="Gene3D" id="3.20.20.80">
    <property type="entry name" value="Glycosidases"/>
    <property type="match status" value="1"/>
</dbReference>
<evidence type="ECO:0000256" key="6">
    <source>
        <dbReference type="SAM" id="SignalP"/>
    </source>
</evidence>
<dbReference type="InterPro" id="IPR017853">
    <property type="entry name" value="GH"/>
</dbReference>
<evidence type="ECO:0000313" key="8">
    <source>
        <dbReference type="EMBL" id="MBO8448006.1"/>
    </source>
</evidence>
<comment type="similarity">
    <text evidence="2">Belongs to the glycosyl hydrolase 51 family.</text>
</comment>
<sequence>MKTVGSIVAALLLCVPLWSCVDDQNESLMPEDTWDGGKSVFRSDIMENLKEYAPDFIRFPGGCIVHGVNEATMYRWKKTIGPQEERPGQWSKWAPYYRTDGIGYHEFYELCEYLGADAMYVVPTGMVCTGWVPQVSPWNFRQPEVDVESYIQDALDAIEYAIGGTDTEWGALRAANGHPEPFPLKYVEIGNEDFGPVYWERYSMFYKALHDRYPDLVYIANSIIGAENEDKRKDIASFPDPSQVKVFDEHLYYDVEWACRNHYRFDGYRRGVADLFIGELGISGRYPENALATCAVRMSMERNGDLNPLLAERPLMRHWDFSGYRKSGPMLQNGTASSVKTAWFHLSKMFRDNKIDRYIKSGVKDFSGQQQVFATMGYDSAAGEYVLKLLNISDKTMILDTEVSGFPGKVDADVCLLDLSLMKDNTPADPGCVAPVRSSCRLDLAGHIEVAPLSLAIYRFK</sequence>
<gene>
    <name evidence="8" type="ORF">IAC29_01885</name>
</gene>
<evidence type="ECO:0000256" key="1">
    <source>
        <dbReference type="ARBA" id="ARBA00001462"/>
    </source>
</evidence>
<dbReference type="EMBL" id="JADIMQ010000027">
    <property type="protein sequence ID" value="MBO8448006.1"/>
    <property type="molecule type" value="Genomic_DNA"/>
</dbReference>
<reference evidence="8" key="1">
    <citation type="submission" date="2020-10" db="EMBL/GenBank/DDBJ databases">
        <authorList>
            <person name="Gilroy R."/>
        </authorList>
    </citation>
    <scope>NUCLEOTIDE SEQUENCE</scope>
    <source>
        <strain evidence="8">20514</strain>
    </source>
</reference>
<protein>
    <recommendedName>
        <fullName evidence="3">non-reducing end alpha-L-arabinofuranosidase</fullName>
        <ecNumber evidence="3">3.2.1.55</ecNumber>
    </recommendedName>
</protein>
<dbReference type="Pfam" id="PF22848">
    <property type="entry name" value="ASD1_dom"/>
    <property type="match status" value="1"/>
</dbReference>
<dbReference type="InterPro" id="IPR051563">
    <property type="entry name" value="Glycosyl_Hydrolase_51"/>
</dbReference>
<dbReference type="InterPro" id="IPR010720">
    <property type="entry name" value="Alpha-L-AF_C"/>
</dbReference>
<comment type="catalytic activity">
    <reaction evidence="1">
        <text>Hydrolysis of terminal non-reducing alpha-L-arabinofuranoside residues in alpha-L-arabinosides.</text>
        <dbReference type="EC" id="3.2.1.55"/>
    </reaction>
</comment>